<name>A0A9W9IFS0_9EURO</name>
<dbReference type="Proteomes" id="UP001149163">
    <property type="component" value="Unassembled WGS sequence"/>
</dbReference>
<keyword evidence="2" id="KW-1185">Reference proteome</keyword>
<dbReference type="EMBL" id="JAPQKN010000001">
    <property type="protein sequence ID" value="KAJ5175424.1"/>
    <property type="molecule type" value="Genomic_DNA"/>
</dbReference>
<organism evidence="1 2">
    <name type="scientific">Penicillium canariense</name>
    <dbReference type="NCBI Taxonomy" id="189055"/>
    <lineage>
        <taxon>Eukaryota</taxon>
        <taxon>Fungi</taxon>
        <taxon>Dikarya</taxon>
        <taxon>Ascomycota</taxon>
        <taxon>Pezizomycotina</taxon>
        <taxon>Eurotiomycetes</taxon>
        <taxon>Eurotiomycetidae</taxon>
        <taxon>Eurotiales</taxon>
        <taxon>Aspergillaceae</taxon>
        <taxon>Penicillium</taxon>
    </lineage>
</organism>
<reference evidence="1" key="2">
    <citation type="journal article" date="2023" name="IMA Fungus">
        <title>Comparative genomic study of the Penicillium genus elucidates a diverse pangenome and 15 lateral gene transfer events.</title>
        <authorList>
            <person name="Petersen C."/>
            <person name="Sorensen T."/>
            <person name="Nielsen M.R."/>
            <person name="Sondergaard T.E."/>
            <person name="Sorensen J.L."/>
            <person name="Fitzpatrick D.A."/>
            <person name="Frisvad J.C."/>
            <person name="Nielsen K.L."/>
        </authorList>
    </citation>
    <scope>NUCLEOTIDE SEQUENCE</scope>
    <source>
        <strain evidence="1">IBT 26290</strain>
    </source>
</reference>
<proteinExistence type="predicted"/>
<dbReference type="AlphaFoldDB" id="A0A9W9IFS0"/>
<evidence type="ECO:0000313" key="2">
    <source>
        <dbReference type="Proteomes" id="UP001149163"/>
    </source>
</evidence>
<evidence type="ECO:0000313" key="1">
    <source>
        <dbReference type="EMBL" id="KAJ5175424.1"/>
    </source>
</evidence>
<comment type="caution">
    <text evidence="1">The sequence shown here is derived from an EMBL/GenBank/DDBJ whole genome shotgun (WGS) entry which is preliminary data.</text>
</comment>
<gene>
    <name evidence="1" type="ORF">N7482_001301</name>
</gene>
<protein>
    <submittedName>
        <fullName evidence="1">NADP-dependent oxidoreductase domain-containing protein</fullName>
    </submittedName>
</protein>
<reference evidence="1" key="1">
    <citation type="submission" date="2022-11" db="EMBL/GenBank/DDBJ databases">
        <authorList>
            <person name="Petersen C."/>
        </authorList>
    </citation>
    <scope>NUCLEOTIDE SEQUENCE</scope>
    <source>
        <strain evidence="1">IBT 26290</strain>
    </source>
</reference>
<sequence>MPVMNPRGALVWNDDDATLAAILMSAKQVDENTASALLGLEAPTVQEIWNLVEHIKIEGDRYDAP</sequence>
<dbReference type="RefSeq" id="XP_056547032.1">
    <property type="nucleotide sequence ID" value="XM_056683426.1"/>
</dbReference>
<dbReference type="GeneID" id="81422602"/>
<accession>A0A9W9IFS0</accession>